<accession>A0ACC2M1J5</accession>
<gene>
    <name evidence="1" type="ORF">MRB53_016012</name>
</gene>
<comment type="caution">
    <text evidence="1">The sequence shown here is derived from an EMBL/GenBank/DDBJ whole genome shotgun (WGS) entry which is preliminary data.</text>
</comment>
<dbReference type="Proteomes" id="UP001234297">
    <property type="component" value="Chromosome 5"/>
</dbReference>
<sequence>MGLQGQFPLSLENCTNLTGLNLSRNHLSGTIPSDISTKLRYVTTLDLSSNKFSGEIPSDIENCLYLNVLNLQNNQLMGQIPEQVSNLTRLKTFNVSNNLLSGEVPPVILQSFNFSIFANNTGLCGGSFGACRSPPKPHKKSHNSIIIGSAIGAGICLVLAIVVVFYLYVWRSGRGYRTTNEDVHKKEGELWVKSTKRISDVQSITKMRLIDILKATDNFNKDIIISAGRTCTMYRGTLEDGSLVVVKRLQDYHKNSNKHFISEMETLGSTRHPNLVPLLGFCIARRERLLIYKYMRNGTLYQHLHPVGSEGKPMEWRLRLQISIGVARGLAWLHHHCNPSIIHRNISSKAILFDEYDEPKISDFRSARLMNSYISGIFGDEGYVPPEFEHALDSIPKCDVYQFGVVMLELITGREPAQTVSTPENFNGNLVEWITHLSNYSRLQDAIDKSLIGKGYDVELIRFLKVACTCVEFSPENRPTTSKVYQLLTAIDQRSNVLAEHKMVMLPTRINIHCQDEIIEMQD</sequence>
<protein>
    <submittedName>
        <fullName evidence="1">Uncharacterized protein</fullName>
    </submittedName>
</protein>
<keyword evidence="2" id="KW-1185">Reference proteome</keyword>
<name>A0ACC2M1J5_PERAE</name>
<proteinExistence type="predicted"/>
<organism evidence="1 2">
    <name type="scientific">Persea americana</name>
    <name type="common">Avocado</name>
    <dbReference type="NCBI Taxonomy" id="3435"/>
    <lineage>
        <taxon>Eukaryota</taxon>
        <taxon>Viridiplantae</taxon>
        <taxon>Streptophyta</taxon>
        <taxon>Embryophyta</taxon>
        <taxon>Tracheophyta</taxon>
        <taxon>Spermatophyta</taxon>
        <taxon>Magnoliopsida</taxon>
        <taxon>Magnoliidae</taxon>
        <taxon>Laurales</taxon>
        <taxon>Lauraceae</taxon>
        <taxon>Persea</taxon>
    </lineage>
</organism>
<evidence type="ECO:0000313" key="1">
    <source>
        <dbReference type="EMBL" id="KAJ8639318.1"/>
    </source>
</evidence>
<dbReference type="EMBL" id="CM056813">
    <property type="protein sequence ID" value="KAJ8639318.1"/>
    <property type="molecule type" value="Genomic_DNA"/>
</dbReference>
<reference evidence="1 2" key="1">
    <citation type="journal article" date="2022" name="Hortic Res">
        <title>A haplotype resolved chromosomal level avocado genome allows analysis of novel avocado genes.</title>
        <authorList>
            <person name="Nath O."/>
            <person name="Fletcher S.J."/>
            <person name="Hayward A."/>
            <person name="Shaw L.M."/>
            <person name="Masouleh A.K."/>
            <person name="Furtado A."/>
            <person name="Henry R.J."/>
            <person name="Mitter N."/>
        </authorList>
    </citation>
    <scope>NUCLEOTIDE SEQUENCE [LARGE SCALE GENOMIC DNA]</scope>
    <source>
        <strain evidence="2">cv. Hass</strain>
    </source>
</reference>
<evidence type="ECO:0000313" key="2">
    <source>
        <dbReference type="Proteomes" id="UP001234297"/>
    </source>
</evidence>